<dbReference type="EMBL" id="BARV01003596">
    <property type="protein sequence ID" value="GAI09158.1"/>
    <property type="molecule type" value="Genomic_DNA"/>
</dbReference>
<reference evidence="1" key="1">
    <citation type="journal article" date="2014" name="Front. Microbiol.">
        <title>High frequency of phylogenetically diverse reductive dehalogenase-homologous genes in deep subseafloor sedimentary metagenomes.</title>
        <authorList>
            <person name="Kawai M."/>
            <person name="Futagami T."/>
            <person name="Toyoda A."/>
            <person name="Takaki Y."/>
            <person name="Nishi S."/>
            <person name="Hori S."/>
            <person name="Arai W."/>
            <person name="Tsubouchi T."/>
            <person name="Morono Y."/>
            <person name="Uchiyama I."/>
            <person name="Ito T."/>
            <person name="Fujiyama A."/>
            <person name="Inagaki F."/>
            <person name="Takami H."/>
        </authorList>
    </citation>
    <scope>NUCLEOTIDE SEQUENCE</scope>
    <source>
        <strain evidence="1">Expedition CK06-06</strain>
    </source>
</reference>
<evidence type="ECO:0000313" key="1">
    <source>
        <dbReference type="EMBL" id="GAI09158.1"/>
    </source>
</evidence>
<organism evidence="1">
    <name type="scientific">marine sediment metagenome</name>
    <dbReference type="NCBI Taxonomy" id="412755"/>
    <lineage>
        <taxon>unclassified sequences</taxon>
        <taxon>metagenomes</taxon>
        <taxon>ecological metagenomes</taxon>
    </lineage>
</organism>
<gene>
    <name evidence="1" type="ORF">S06H3_08500</name>
</gene>
<comment type="caution">
    <text evidence="1">The sequence shown here is derived from an EMBL/GenBank/DDBJ whole genome shotgun (WGS) entry which is preliminary data.</text>
</comment>
<accession>X1KR38</accession>
<dbReference type="AlphaFoldDB" id="X1KR38"/>
<name>X1KR38_9ZZZZ</name>
<proteinExistence type="predicted"/>
<protein>
    <submittedName>
        <fullName evidence="1">Uncharacterized protein</fullName>
    </submittedName>
</protein>
<sequence>LKRFIINDFFTQYIDFDIYNFMRGALDYNISELVGEKPGF</sequence>
<feature type="non-terminal residue" evidence="1">
    <location>
        <position position="1"/>
    </location>
</feature>